<feature type="transmembrane region" description="Helical" evidence="15">
    <location>
        <begin position="277"/>
        <end position="298"/>
    </location>
</feature>
<feature type="domain" description="Histidine kinase" evidence="16">
    <location>
        <begin position="353"/>
        <end position="562"/>
    </location>
</feature>
<sequence length="575" mass="61356">MPRSRILFVLMALLVICGVIYASLMGVLLRQGQAETEDRADIQSSMISAAIGRLDHLPHVIAQDPVIMATLRTGAGDALNPRLLEYAQRAEAEAIYLMDPTGLTIASSNYNEPGTYVGEYYTFRPYFTDALAGKTGRYFAVGATTGRPGYFVAEPVIAAGRVIGVVVVKIGLAELSTALTGAGALILVTSPEGVVVLSSQEDLAFRTIAPLDPAARAIIDAQRQYGSYPLTPLDWESTGTGRLMLEGKSYLWAIRAIPREGWTVHLLTDVAGLRRQASVGVILALAVLLTAGIGMTVFRSAQLRRALELSDADRRRLTEEIRERQRAEADLRAAEAELGRSSRLAALGQLAASITHELGQPISAMRNYLAAEEIAQGTLPGALNQTMTGLIARMQGIVDQLRFFATPGAGPRAPFAMADAVAAAITLVEHTALSRDVTLEVLDKDQAALALGVQHRVEQVLVNLIRNALDAVEDQPVRRVTIRFAQTEEEAQVRVSDTGPGLGKHSLSDLQEPFMTTKSSGAGMGLGLAISASIVADLSGRLEAQDGPEGGAVFTLSLPKGVGNDVNKRPLDTNF</sequence>
<evidence type="ECO:0000256" key="13">
    <source>
        <dbReference type="ARBA" id="ARBA00023136"/>
    </source>
</evidence>
<dbReference type="EMBL" id="JACIJS010000006">
    <property type="protein sequence ID" value="MBB5516221.1"/>
    <property type="molecule type" value="Genomic_DNA"/>
</dbReference>
<dbReference type="AlphaFoldDB" id="A0A840WNN0"/>
<keyword evidence="14" id="KW-0175">Coiled coil</keyword>
<dbReference type="InterPro" id="IPR004358">
    <property type="entry name" value="Sig_transdc_His_kin-like_C"/>
</dbReference>
<evidence type="ECO:0000256" key="10">
    <source>
        <dbReference type="ARBA" id="ARBA00022840"/>
    </source>
</evidence>
<keyword evidence="18" id="KW-1185">Reference proteome</keyword>
<evidence type="ECO:0000256" key="14">
    <source>
        <dbReference type="SAM" id="Coils"/>
    </source>
</evidence>
<evidence type="ECO:0000256" key="9">
    <source>
        <dbReference type="ARBA" id="ARBA00022777"/>
    </source>
</evidence>
<evidence type="ECO:0000256" key="6">
    <source>
        <dbReference type="ARBA" id="ARBA00022679"/>
    </source>
</evidence>
<keyword evidence="7 15" id="KW-0812">Transmembrane</keyword>
<comment type="catalytic activity">
    <reaction evidence="1">
        <text>ATP + protein L-histidine = ADP + protein N-phospho-L-histidine.</text>
        <dbReference type="EC" id="2.7.13.3"/>
    </reaction>
</comment>
<evidence type="ECO:0000256" key="1">
    <source>
        <dbReference type="ARBA" id="ARBA00000085"/>
    </source>
</evidence>
<dbReference type="InterPro" id="IPR033479">
    <property type="entry name" value="dCache_1"/>
</dbReference>
<keyword evidence="5" id="KW-0597">Phosphoprotein</keyword>
<dbReference type="SMART" id="SM00387">
    <property type="entry name" value="HATPase_c"/>
    <property type="match status" value="1"/>
</dbReference>
<comment type="subcellular location">
    <subcellularLocation>
        <location evidence="2">Cell membrane</location>
        <topology evidence="2">Multi-pass membrane protein</topology>
    </subcellularLocation>
</comment>
<evidence type="ECO:0000259" key="16">
    <source>
        <dbReference type="PROSITE" id="PS50109"/>
    </source>
</evidence>
<name>A0A840WNN0_9RHOB</name>
<dbReference type="Gene3D" id="3.30.565.10">
    <property type="entry name" value="Histidine kinase-like ATPase, C-terminal domain"/>
    <property type="match status" value="1"/>
</dbReference>
<evidence type="ECO:0000313" key="17">
    <source>
        <dbReference type="EMBL" id="MBB5516221.1"/>
    </source>
</evidence>
<accession>A0A840WNN0</accession>
<dbReference type="CDD" id="cd00082">
    <property type="entry name" value="HisKA"/>
    <property type="match status" value="1"/>
</dbReference>
<dbReference type="SUPFAM" id="SSF103190">
    <property type="entry name" value="Sensory domain-like"/>
    <property type="match status" value="1"/>
</dbReference>
<proteinExistence type="predicted"/>
<dbReference type="SUPFAM" id="SSF47384">
    <property type="entry name" value="Homodimeric domain of signal transducing histidine kinase"/>
    <property type="match status" value="1"/>
</dbReference>
<dbReference type="InterPro" id="IPR036097">
    <property type="entry name" value="HisK_dim/P_sf"/>
</dbReference>
<dbReference type="SUPFAM" id="SSF55874">
    <property type="entry name" value="ATPase domain of HSP90 chaperone/DNA topoisomerase II/histidine kinase"/>
    <property type="match status" value="1"/>
</dbReference>
<evidence type="ECO:0000256" key="7">
    <source>
        <dbReference type="ARBA" id="ARBA00022692"/>
    </source>
</evidence>
<evidence type="ECO:0000256" key="3">
    <source>
        <dbReference type="ARBA" id="ARBA00012438"/>
    </source>
</evidence>
<dbReference type="InterPro" id="IPR017055">
    <property type="entry name" value="Sig_transdc_His_kinase_DctB"/>
</dbReference>
<dbReference type="Proteomes" id="UP000553766">
    <property type="component" value="Unassembled WGS sequence"/>
</dbReference>
<dbReference type="PROSITE" id="PS50109">
    <property type="entry name" value="HIS_KIN"/>
    <property type="match status" value="1"/>
</dbReference>
<gene>
    <name evidence="17" type="ORF">FHS89_002247</name>
</gene>
<dbReference type="PRINTS" id="PR00344">
    <property type="entry name" value="BCTRLSENSOR"/>
</dbReference>
<dbReference type="GO" id="GO:0000155">
    <property type="term" value="F:phosphorelay sensor kinase activity"/>
    <property type="evidence" value="ECO:0007669"/>
    <property type="project" value="InterPro"/>
</dbReference>
<keyword evidence="11 15" id="KW-1133">Transmembrane helix</keyword>
<dbReference type="InterPro" id="IPR003661">
    <property type="entry name" value="HisK_dim/P_dom"/>
</dbReference>
<dbReference type="Gene3D" id="3.30.450.20">
    <property type="entry name" value="PAS domain"/>
    <property type="match status" value="2"/>
</dbReference>
<evidence type="ECO:0000256" key="15">
    <source>
        <dbReference type="SAM" id="Phobius"/>
    </source>
</evidence>
<dbReference type="FunFam" id="3.30.450.20:FF:000127">
    <property type="entry name" value="C4-dicarboxylate transport sensor protein"/>
    <property type="match status" value="1"/>
</dbReference>
<dbReference type="PIRSF" id="PIRSF036431">
    <property type="entry name" value="STHK_DctB"/>
    <property type="match status" value="1"/>
</dbReference>
<keyword evidence="10" id="KW-0067">ATP-binding</keyword>
<evidence type="ECO:0000313" key="18">
    <source>
        <dbReference type="Proteomes" id="UP000553766"/>
    </source>
</evidence>
<dbReference type="GO" id="GO:0005524">
    <property type="term" value="F:ATP binding"/>
    <property type="evidence" value="ECO:0007669"/>
    <property type="project" value="UniProtKB-KW"/>
</dbReference>
<dbReference type="Gene3D" id="1.10.287.130">
    <property type="match status" value="1"/>
</dbReference>
<dbReference type="PANTHER" id="PTHR43065">
    <property type="entry name" value="SENSOR HISTIDINE KINASE"/>
    <property type="match status" value="1"/>
</dbReference>
<dbReference type="SMART" id="SM00388">
    <property type="entry name" value="HisKA"/>
    <property type="match status" value="1"/>
</dbReference>
<evidence type="ECO:0000256" key="11">
    <source>
        <dbReference type="ARBA" id="ARBA00022989"/>
    </source>
</evidence>
<dbReference type="GO" id="GO:0005886">
    <property type="term" value="C:plasma membrane"/>
    <property type="evidence" value="ECO:0007669"/>
    <property type="project" value="UniProtKB-SubCell"/>
</dbReference>
<dbReference type="Pfam" id="PF02518">
    <property type="entry name" value="HATPase_c"/>
    <property type="match status" value="1"/>
</dbReference>
<keyword evidence="6 17" id="KW-0808">Transferase</keyword>
<comment type="caution">
    <text evidence="17">The sequence shown here is derived from an EMBL/GenBank/DDBJ whole genome shotgun (WGS) entry which is preliminary data.</text>
</comment>
<dbReference type="InterPro" id="IPR003594">
    <property type="entry name" value="HATPase_dom"/>
</dbReference>
<evidence type="ECO:0000256" key="8">
    <source>
        <dbReference type="ARBA" id="ARBA00022741"/>
    </source>
</evidence>
<organism evidence="17 18">
    <name type="scientific">Rubricella aquisinus</name>
    <dbReference type="NCBI Taxonomy" id="2028108"/>
    <lineage>
        <taxon>Bacteria</taxon>
        <taxon>Pseudomonadati</taxon>
        <taxon>Pseudomonadota</taxon>
        <taxon>Alphaproteobacteria</taxon>
        <taxon>Rhodobacterales</taxon>
        <taxon>Paracoccaceae</taxon>
        <taxon>Rubricella</taxon>
    </lineage>
</organism>
<feature type="coiled-coil region" evidence="14">
    <location>
        <begin position="317"/>
        <end position="344"/>
    </location>
</feature>
<dbReference type="InterPro" id="IPR029151">
    <property type="entry name" value="Sensor-like_sf"/>
</dbReference>
<evidence type="ECO:0000256" key="12">
    <source>
        <dbReference type="ARBA" id="ARBA00023012"/>
    </source>
</evidence>
<evidence type="ECO:0000256" key="4">
    <source>
        <dbReference type="ARBA" id="ARBA00022475"/>
    </source>
</evidence>
<dbReference type="InterPro" id="IPR036890">
    <property type="entry name" value="HATPase_C_sf"/>
</dbReference>
<dbReference type="PANTHER" id="PTHR43065:SF46">
    <property type="entry name" value="C4-DICARBOXYLATE TRANSPORT SENSOR PROTEIN DCTB"/>
    <property type="match status" value="1"/>
</dbReference>
<dbReference type="Pfam" id="PF02743">
    <property type="entry name" value="dCache_1"/>
    <property type="match status" value="1"/>
</dbReference>
<protein>
    <recommendedName>
        <fullName evidence="3">histidine kinase</fullName>
        <ecNumber evidence="3">2.7.13.3</ecNumber>
    </recommendedName>
</protein>
<reference evidence="17 18" key="1">
    <citation type="submission" date="2020-08" db="EMBL/GenBank/DDBJ databases">
        <title>Genomic Encyclopedia of Type Strains, Phase IV (KMG-IV): sequencing the most valuable type-strain genomes for metagenomic binning, comparative biology and taxonomic classification.</title>
        <authorList>
            <person name="Goeker M."/>
        </authorList>
    </citation>
    <scope>NUCLEOTIDE SEQUENCE [LARGE SCALE GENOMIC DNA]</scope>
    <source>
        <strain evidence="17 18">DSM 103377</strain>
    </source>
</reference>
<keyword evidence="8" id="KW-0547">Nucleotide-binding</keyword>
<evidence type="ECO:0000256" key="5">
    <source>
        <dbReference type="ARBA" id="ARBA00022553"/>
    </source>
</evidence>
<keyword evidence="4" id="KW-1003">Cell membrane</keyword>
<dbReference type="EC" id="2.7.13.3" evidence="3"/>
<keyword evidence="13 15" id="KW-0472">Membrane</keyword>
<dbReference type="InterPro" id="IPR005467">
    <property type="entry name" value="His_kinase_dom"/>
</dbReference>
<keyword evidence="9 17" id="KW-0418">Kinase</keyword>
<dbReference type="RefSeq" id="WP_184011616.1">
    <property type="nucleotide sequence ID" value="NZ_JACIJS010000006.1"/>
</dbReference>
<evidence type="ECO:0000256" key="2">
    <source>
        <dbReference type="ARBA" id="ARBA00004651"/>
    </source>
</evidence>
<keyword evidence="12" id="KW-0902">Two-component regulatory system</keyword>